<dbReference type="InterPro" id="IPR050095">
    <property type="entry name" value="ECF_ABC_transporter_ATP-bd"/>
</dbReference>
<dbReference type="InterPro" id="IPR015856">
    <property type="entry name" value="ABC_transpr_CbiO/EcfA_su"/>
</dbReference>
<dbReference type="InterPro" id="IPR003439">
    <property type="entry name" value="ABC_transporter-like_ATP-bd"/>
</dbReference>
<dbReference type="InterPro" id="IPR030947">
    <property type="entry name" value="EcfA_1"/>
</dbReference>
<dbReference type="NCBIfam" id="TIGR04520">
    <property type="entry name" value="ECF_ATPase_1"/>
    <property type="match status" value="1"/>
</dbReference>
<dbReference type="SMART" id="SM00382">
    <property type="entry name" value="AAA"/>
    <property type="match status" value="1"/>
</dbReference>
<comment type="similarity">
    <text evidence="2">Belongs to the ABC transporter superfamily.</text>
</comment>
<dbReference type="PROSITE" id="PS50893">
    <property type="entry name" value="ABC_TRANSPORTER_2"/>
    <property type="match status" value="1"/>
</dbReference>
<comment type="subcellular location">
    <subcellularLocation>
        <location evidence="1">Cell membrane</location>
        <topology evidence="1">Peripheral membrane protein</topology>
    </subcellularLocation>
</comment>
<sequence>MKEILSLDHVSYTYESVEGESRKAVDDVCFTVWEGEWIAIVGHNGSGKSTLAKLMIGLLFPEAGKLSVFLEELNTENLWDIRSRIGMVFQNPDNQFVGSTVQDDVAFALENNGVPFEQMVPRVHDSLAQVNMEEFLDHEPHHLSGGQKQRVAIAGALAMRPKLLILDEATSMLDPQGRDEVIKVVDELKQTTGLTVISITHDLEEVLLADKVIVMNDGKMMMSGKPEEIFSHDEQLEAIGLDLPFASRLSRLLREEGIAIQGQHTTEKELVNELWTFHCNK</sequence>
<feature type="domain" description="ABC transporter" evidence="9">
    <location>
        <begin position="5"/>
        <end position="242"/>
    </location>
</feature>
<name>A0AAW9A690_9BACL</name>
<evidence type="ECO:0000313" key="11">
    <source>
        <dbReference type="Proteomes" id="UP001271648"/>
    </source>
</evidence>
<keyword evidence="8" id="KW-0472">Membrane</keyword>
<evidence type="ECO:0000256" key="4">
    <source>
        <dbReference type="ARBA" id="ARBA00022475"/>
    </source>
</evidence>
<organism evidence="10 11">
    <name type="scientific">Sporosarcina thermotolerans</name>
    <dbReference type="NCBI Taxonomy" id="633404"/>
    <lineage>
        <taxon>Bacteria</taxon>
        <taxon>Bacillati</taxon>
        <taxon>Bacillota</taxon>
        <taxon>Bacilli</taxon>
        <taxon>Bacillales</taxon>
        <taxon>Caryophanaceae</taxon>
        <taxon>Sporosarcina</taxon>
    </lineage>
</organism>
<dbReference type="NCBIfam" id="NF010156">
    <property type="entry name" value="PRK13635.1"/>
    <property type="match status" value="1"/>
</dbReference>
<dbReference type="InterPro" id="IPR027417">
    <property type="entry name" value="P-loop_NTPase"/>
</dbReference>
<dbReference type="GO" id="GO:0016887">
    <property type="term" value="F:ATP hydrolysis activity"/>
    <property type="evidence" value="ECO:0007669"/>
    <property type="project" value="InterPro"/>
</dbReference>
<evidence type="ECO:0000259" key="9">
    <source>
        <dbReference type="PROSITE" id="PS50893"/>
    </source>
</evidence>
<dbReference type="SUPFAM" id="SSF52540">
    <property type="entry name" value="P-loop containing nucleoside triphosphate hydrolases"/>
    <property type="match status" value="1"/>
</dbReference>
<dbReference type="Pfam" id="PF00005">
    <property type="entry name" value="ABC_tran"/>
    <property type="match status" value="1"/>
</dbReference>
<keyword evidence="6 10" id="KW-0067">ATP-binding</keyword>
<evidence type="ECO:0000256" key="5">
    <source>
        <dbReference type="ARBA" id="ARBA00022741"/>
    </source>
</evidence>
<evidence type="ECO:0000256" key="1">
    <source>
        <dbReference type="ARBA" id="ARBA00004202"/>
    </source>
</evidence>
<dbReference type="Proteomes" id="UP001271648">
    <property type="component" value="Unassembled WGS sequence"/>
</dbReference>
<dbReference type="GO" id="GO:0042626">
    <property type="term" value="F:ATPase-coupled transmembrane transporter activity"/>
    <property type="evidence" value="ECO:0007669"/>
    <property type="project" value="TreeGrafter"/>
</dbReference>
<comment type="caution">
    <text evidence="10">The sequence shown here is derived from an EMBL/GenBank/DDBJ whole genome shotgun (WGS) entry which is preliminary data.</text>
</comment>
<dbReference type="PROSITE" id="PS00211">
    <property type="entry name" value="ABC_TRANSPORTER_1"/>
    <property type="match status" value="1"/>
</dbReference>
<dbReference type="FunFam" id="3.40.50.300:FF:000224">
    <property type="entry name" value="Energy-coupling factor transporter ATP-binding protein EcfA"/>
    <property type="match status" value="1"/>
</dbReference>
<evidence type="ECO:0000256" key="6">
    <source>
        <dbReference type="ARBA" id="ARBA00022840"/>
    </source>
</evidence>
<keyword evidence="3" id="KW-0813">Transport</keyword>
<keyword evidence="5" id="KW-0547">Nucleotide-binding</keyword>
<accession>A0AAW9A690</accession>
<dbReference type="GO" id="GO:0005524">
    <property type="term" value="F:ATP binding"/>
    <property type="evidence" value="ECO:0007669"/>
    <property type="project" value="UniProtKB-KW"/>
</dbReference>
<evidence type="ECO:0000256" key="8">
    <source>
        <dbReference type="ARBA" id="ARBA00023136"/>
    </source>
</evidence>
<reference evidence="10 11" key="1">
    <citation type="submission" date="2023-06" db="EMBL/GenBank/DDBJ databases">
        <title>Sporosarcina sp. nov., isolated from Korean traditional fermented seafood 'Jeotgal'.</title>
        <authorList>
            <person name="Yang A.I."/>
            <person name="Shin N.-R."/>
        </authorList>
    </citation>
    <scope>NUCLEOTIDE SEQUENCE [LARGE SCALE GENOMIC DNA]</scope>
    <source>
        <strain evidence="10 11">KCTC43456</strain>
    </source>
</reference>
<dbReference type="GO" id="GO:0043190">
    <property type="term" value="C:ATP-binding cassette (ABC) transporter complex"/>
    <property type="evidence" value="ECO:0007669"/>
    <property type="project" value="TreeGrafter"/>
</dbReference>
<evidence type="ECO:0000256" key="2">
    <source>
        <dbReference type="ARBA" id="ARBA00005417"/>
    </source>
</evidence>
<dbReference type="PANTHER" id="PTHR43553">
    <property type="entry name" value="HEAVY METAL TRANSPORTER"/>
    <property type="match status" value="1"/>
</dbReference>
<gene>
    <name evidence="10" type="ORF">QTL97_07500</name>
</gene>
<protein>
    <submittedName>
        <fullName evidence="10">Energy-coupling factor ABC transporter ATP-binding protein</fullName>
    </submittedName>
</protein>
<evidence type="ECO:0000256" key="7">
    <source>
        <dbReference type="ARBA" id="ARBA00022967"/>
    </source>
</evidence>
<keyword evidence="7" id="KW-1278">Translocase</keyword>
<dbReference type="AlphaFoldDB" id="A0AAW9A690"/>
<evidence type="ECO:0000256" key="3">
    <source>
        <dbReference type="ARBA" id="ARBA00022448"/>
    </source>
</evidence>
<dbReference type="CDD" id="cd03225">
    <property type="entry name" value="ABC_cobalt_CbiO_domain1"/>
    <property type="match status" value="1"/>
</dbReference>
<dbReference type="RefSeq" id="WP_317940539.1">
    <property type="nucleotide sequence ID" value="NZ_JAUBDJ010000003.1"/>
</dbReference>
<dbReference type="PANTHER" id="PTHR43553:SF24">
    <property type="entry name" value="ENERGY-COUPLING FACTOR TRANSPORTER ATP-BINDING PROTEIN ECFA1"/>
    <property type="match status" value="1"/>
</dbReference>
<evidence type="ECO:0000313" key="10">
    <source>
        <dbReference type="EMBL" id="MDW0116777.1"/>
    </source>
</evidence>
<dbReference type="EMBL" id="JAUBDJ010000003">
    <property type="protein sequence ID" value="MDW0116777.1"/>
    <property type="molecule type" value="Genomic_DNA"/>
</dbReference>
<dbReference type="NCBIfam" id="NF010167">
    <property type="entry name" value="PRK13648.1"/>
    <property type="match status" value="1"/>
</dbReference>
<proteinExistence type="inferred from homology"/>
<dbReference type="GO" id="GO:0015087">
    <property type="term" value="F:cobalt ion transmembrane transporter activity"/>
    <property type="evidence" value="ECO:0007669"/>
    <property type="project" value="UniProtKB-ARBA"/>
</dbReference>
<keyword evidence="11" id="KW-1185">Reference proteome</keyword>
<dbReference type="InterPro" id="IPR017871">
    <property type="entry name" value="ABC_transporter-like_CS"/>
</dbReference>
<dbReference type="InterPro" id="IPR003593">
    <property type="entry name" value="AAA+_ATPase"/>
</dbReference>
<keyword evidence="4" id="KW-1003">Cell membrane</keyword>
<dbReference type="Gene3D" id="3.40.50.300">
    <property type="entry name" value="P-loop containing nucleotide triphosphate hydrolases"/>
    <property type="match status" value="1"/>
</dbReference>